<dbReference type="InterPro" id="IPR018745">
    <property type="entry name" value="MpsC"/>
</dbReference>
<dbReference type="RefSeq" id="WP_419151820.1">
    <property type="nucleotide sequence ID" value="NZ_JAUSTR010000004.1"/>
</dbReference>
<evidence type="ECO:0000313" key="3">
    <source>
        <dbReference type="Proteomes" id="UP001225646"/>
    </source>
</evidence>
<organism evidence="2 3">
    <name type="scientific">Aeribacillus alveayuensis</name>
    <dbReference type="NCBI Taxonomy" id="279215"/>
    <lineage>
        <taxon>Bacteria</taxon>
        <taxon>Bacillati</taxon>
        <taxon>Bacillota</taxon>
        <taxon>Bacilli</taxon>
        <taxon>Bacillales</taxon>
        <taxon>Bacillaceae</taxon>
        <taxon>Aeribacillus</taxon>
    </lineage>
</organism>
<accession>A0ABT9VMZ3</accession>
<reference evidence="2 3" key="1">
    <citation type="submission" date="2023-07" db="EMBL/GenBank/DDBJ databases">
        <title>Genomic Encyclopedia of Type Strains, Phase IV (KMG-IV): sequencing the most valuable type-strain genomes for metagenomic binning, comparative biology and taxonomic classification.</title>
        <authorList>
            <person name="Goeker M."/>
        </authorList>
    </citation>
    <scope>NUCLEOTIDE SEQUENCE [LARGE SCALE GENOMIC DNA]</scope>
    <source>
        <strain evidence="2 3">DSM 19092</strain>
    </source>
</reference>
<comment type="caution">
    <text evidence="2">The sequence shown here is derived from an EMBL/GenBank/DDBJ whole genome shotgun (WGS) entry which is preliminary data.</text>
</comment>
<gene>
    <name evidence="2" type="ORF">J2S06_001423</name>
</gene>
<dbReference type="Proteomes" id="UP001225646">
    <property type="component" value="Unassembled WGS sequence"/>
</dbReference>
<feature type="domain" description="Na+-translocating membrane potential-generating system MpsC" evidence="1">
    <location>
        <begin position="4"/>
        <end position="110"/>
    </location>
</feature>
<name>A0ABT9VMZ3_9BACI</name>
<proteinExistence type="predicted"/>
<evidence type="ECO:0000313" key="2">
    <source>
        <dbReference type="EMBL" id="MDQ0162346.1"/>
    </source>
</evidence>
<dbReference type="Pfam" id="PF10057">
    <property type="entry name" value="MpsC"/>
    <property type="match status" value="1"/>
</dbReference>
<sequence>MSRKEHAFNDVVRRIRKEMFGKGPERIRTVFIENMAISTMHGNLTATEKFIAQSPGGEDLIHKARTKMIQEEYRKKVPDGLEEIVGSKFIRLFSDIDIKDDVAVSVFYFEDKIEG</sequence>
<dbReference type="EMBL" id="JAUSTR010000004">
    <property type="protein sequence ID" value="MDQ0162346.1"/>
    <property type="molecule type" value="Genomic_DNA"/>
</dbReference>
<evidence type="ECO:0000259" key="1">
    <source>
        <dbReference type="Pfam" id="PF10057"/>
    </source>
</evidence>
<protein>
    <submittedName>
        <fullName evidence="2">Uncharacterized protein YbcI</fullName>
    </submittedName>
</protein>
<keyword evidence="3" id="KW-1185">Reference proteome</keyword>